<keyword evidence="2" id="KW-1185">Reference proteome</keyword>
<proteinExistence type="predicted"/>
<evidence type="ECO:0000313" key="2">
    <source>
        <dbReference type="Proteomes" id="UP000820818"/>
    </source>
</evidence>
<organism evidence="1 2">
    <name type="scientific">Daphnia sinensis</name>
    <dbReference type="NCBI Taxonomy" id="1820382"/>
    <lineage>
        <taxon>Eukaryota</taxon>
        <taxon>Metazoa</taxon>
        <taxon>Ecdysozoa</taxon>
        <taxon>Arthropoda</taxon>
        <taxon>Crustacea</taxon>
        <taxon>Branchiopoda</taxon>
        <taxon>Diplostraca</taxon>
        <taxon>Cladocera</taxon>
        <taxon>Anomopoda</taxon>
        <taxon>Daphniidae</taxon>
        <taxon>Daphnia</taxon>
        <taxon>Daphnia similis group</taxon>
    </lineage>
</organism>
<dbReference type="AlphaFoldDB" id="A0AAD5PRH6"/>
<comment type="caution">
    <text evidence="1">The sequence shown here is derived from an EMBL/GenBank/DDBJ whole genome shotgun (WGS) entry which is preliminary data.</text>
</comment>
<name>A0AAD5PRH6_9CRUS</name>
<accession>A0AAD5PRH6</accession>
<reference evidence="1 2" key="1">
    <citation type="submission" date="2022-05" db="EMBL/GenBank/DDBJ databases">
        <title>A multi-omics perspective on studying reproductive biology in Daphnia sinensis.</title>
        <authorList>
            <person name="Jia J."/>
        </authorList>
    </citation>
    <scope>NUCLEOTIDE SEQUENCE [LARGE SCALE GENOMIC DNA]</scope>
    <source>
        <strain evidence="1 2">WSL</strain>
    </source>
</reference>
<evidence type="ECO:0000313" key="1">
    <source>
        <dbReference type="EMBL" id="KAI9555028.1"/>
    </source>
</evidence>
<sequence length="131" mass="15551">MLDFFRRFILPRKGKYRYYLVCHTRKGRLRPGCSMKYHPNVYVLLKTSSHTQNRVHSQFSGDILTLYDGYSIFEYPCLEQVYNRFNPIRKHRIPIEEPYANSITARIPRYSKDKEWTHASPLYSNRIGGGG</sequence>
<dbReference type="Proteomes" id="UP000820818">
    <property type="component" value="Linkage Group LG8"/>
</dbReference>
<protein>
    <submittedName>
        <fullName evidence="1">Uncharacterized protein</fullName>
    </submittedName>
</protein>
<gene>
    <name evidence="1" type="ORF">GHT06_020325</name>
</gene>
<dbReference type="EMBL" id="WJBH02000008">
    <property type="protein sequence ID" value="KAI9555028.1"/>
    <property type="molecule type" value="Genomic_DNA"/>
</dbReference>